<gene>
    <name evidence="2" type="ORF">JTE90_012640</name>
</gene>
<organism evidence="2 3">
    <name type="scientific">Oedothorax gibbosus</name>
    <dbReference type="NCBI Taxonomy" id="931172"/>
    <lineage>
        <taxon>Eukaryota</taxon>
        <taxon>Metazoa</taxon>
        <taxon>Ecdysozoa</taxon>
        <taxon>Arthropoda</taxon>
        <taxon>Chelicerata</taxon>
        <taxon>Arachnida</taxon>
        <taxon>Araneae</taxon>
        <taxon>Araneomorphae</taxon>
        <taxon>Entelegynae</taxon>
        <taxon>Araneoidea</taxon>
        <taxon>Linyphiidae</taxon>
        <taxon>Erigoninae</taxon>
        <taxon>Oedothorax</taxon>
    </lineage>
</organism>
<feature type="transmembrane region" description="Helical" evidence="1">
    <location>
        <begin position="39"/>
        <end position="55"/>
    </location>
</feature>
<evidence type="ECO:0000313" key="3">
    <source>
        <dbReference type="Proteomes" id="UP000827092"/>
    </source>
</evidence>
<protein>
    <submittedName>
        <fullName evidence="2">Uncharacterized protein</fullName>
    </submittedName>
</protein>
<keyword evidence="1" id="KW-1133">Transmembrane helix</keyword>
<name>A0AAV6UK13_9ARAC</name>
<sequence length="111" mass="13118">MASCILSILYTLHLVYSPSCILSIFLPGLRPSNLDLVLIHQKFNCLPLLFLCWIYKRWLHHRRPISCSDIPILLRNFCRKPGDVCRRTRNTELSRLSTRPLFLIWGRRKVI</sequence>
<reference evidence="2 3" key="1">
    <citation type="journal article" date="2022" name="Nat. Ecol. Evol.">
        <title>A masculinizing supergene underlies an exaggerated male reproductive morph in a spider.</title>
        <authorList>
            <person name="Hendrickx F."/>
            <person name="De Corte Z."/>
            <person name="Sonet G."/>
            <person name="Van Belleghem S.M."/>
            <person name="Kostlbacher S."/>
            <person name="Vangestel C."/>
        </authorList>
    </citation>
    <scope>NUCLEOTIDE SEQUENCE [LARGE SCALE GENOMIC DNA]</scope>
    <source>
        <strain evidence="2">W744_W776</strain>
    </source>
</reference>
<evidence type="ECO:0000256" key="1">
    <source>
        <dbReference type="SAM" id="Phobius"/>
    </source>
</evidence>
<keyword evidence="1" id="KW-0812">Transmembrane</keyword>
<keyword evidence="3" id="KW-1185">Reference proteome</keyword>
<proteinExistence type="predicted"/>
<keyword evidence="1" id="KW-0472">Membrane</keyword>
<dbReference type="EMBL" id="JAFNEN010000370">
    <property type="protein sequence ID" value="KAG8184551.1"/>
    <property type="molecule type" value="Genomic_DNA"/>
</dbReference>
<accession>A0AAV6UK13</accession>
<comment type="caution">
    <text evidence="2">The sequence shown here is derived from an EMBL/GenBank/DDBJ whole genome shotgun (WGS) entry which is preliminary data.</text>
</comment>
<dbReference type="AlphaFoldDB" id="A0AAV6UK13"/>
<evidence type="ECO:0000313" key="2">
    <source>
        <dbReference type="EMBL" id="KAG8184551.1"/>
    </source>
</evidence>
<dbReference type="Proteomes" id="UP000827092">
    <property type="component" value="Unassembled WGS sequence"/>
</dbReference>